<dbReference type="InterPro" id="IPR011032">
    <property type="entry name" value="GroES-like_sf"/>
</dbReference>
<dbReference type="Gene3D" id="3.90.180.10">
    <property type="entry name" value="Medium-chain alcohol dehydrogenases, catalytic domain"/>
    <property type="match status" value="1"/>
</dbReference>
<dbReference type="PROSITE" id="PS00059">
    <property type="entry name" value="ADH_ZINC"/>
    <property type="match status" value="1"/>
</dbReference>
<dbReference type="SMART" id="SM00829">
    <property type="entry name" value="PKS_ER"/>
    <property type="match status" value="1"/>
</dbReference>
<dbReference type="RefSeq" id="WP_367637419.1">
    <property type="nucleotide sequence ID" value="NZ_JBFNQN010000004.1"/>
</dbReference>
<evidence type="ECO:0000256" key="4">
    <source>
        <dbReference type="ARBA" id="ARBA00022833"/>
    </source>
</evidence>
<dbReference type="SUPFAM" id="SSF50129">
    <property type="entry name" value="GroES-like"/>
    <property type="match status" value="1"/>
</dbReference>
<proteinExistence type="inferred from homology"/>
<keyword evidence="4 6" id="KW-0862">Zinc</keyword>
<dbReference type="PANTHER" id="PTHR43350:SF17">
    <property type="entry name" value="NAD-DEPENDENT ALCOHOL DEHYDROGENASE"/>
    <property type="match status" value="1"/>
</dbReference>
<sequence length="349" mass="36332">MPATMRAQRLHVPTRTMTVEEVPVPTPGPGQVLIDVAYCGICHSDLGLLEGTFTDPRGPETITQGHEASGTIAAVGEGVTGWAVGDRVVPAAGRPCRRCDRCRRGDLTNCDDVLLMAFAYDGAWAEFTLAEAGGLTRVPDGVPLDQAALLADAVSTPFGAVVHTAAVQPGEAVGVWGVGGVGTHLVQLARLVGAVPVVAVDLDPAVRERALAVGADLALDPADPDLRQEIAEATDGHLLDVAFDAVGLKTTFEQGLAMLAPRGRVVGVGLSGQEISLGTSLAFNLSRKKALGHLGYKNSDIGTLARLVAGGRLDLSRSVSAVVPLEDVQEGIRRLHERDGNPVRVLVQP</sequence>
<dbReference type="Proteomes" id="UP001555826">
    <property type="component" value="Unassembled WGS sequence"/>
</dbReference>
<keyword evidence="9" id="KW-1185">Reference proteome</keyword>
<name>A0ABV3P5N8_9ACTN</name>
<dbReference type="InterPro" id="IPR002328">
    <property type="entry name" value="ADH_Zn_CS"/>
</dbReference>
<organism evidence="8 9">
    <name type="scientific">Kineococcus endophyticus</name>
    <dbReference type="NCBI Taxonomy" id="1181883"/>
    <lineage>
        <taxon>Bacteria</taxon>
        <taxon>Bacillati</taxon>
        <taxon>Actinomycetota</taxon>
        <taxon>Actinomycetes</taxon>
        <taxon>Kineosporiales</taxon>
        <taxon>Kineosporiaceae</taxon>
        <taxon>Kineococcus</taxon>
    </lineage>
</organism>
<evidence type="ECO:0000256" key="1">
    <source>
        <dbReference type="ARBA" id="ARBA00001947"/>
    </source>
</evidence>
<comment type="caution">
    <text evidence="8">The sequence shown here is derived from an EMBL/GenBank/DDBJ whole genome shotgun (WGS) entry which is preliminary data.</text>
</comment>
<evidence type="ECO:0000259" key="7">
    <source>
        <dbReference type="SMART" id="SM00829"/>
    </source>
</evidence>
<evidence type="ECO:0000256" key="5">
    <source>
        <dbReference type="ARBA" id="ARBA00023002"/>
    </source>
</evidence>
<dbReference type="CDD" id="cd08254">
    <property type="entry name" value="hydroxyacyl_CoA_DH"/>
    <property type="match status" value="1"/>
</dbReference>
<evidence type="ECO:0000256" key="2">
    <source>
        <dbReference type="ARBA" id="ARBA00008072"/>
    </source>
</evidence>
<reference evidence="8 9" key="1">
    <citation type="submission" date="2024-07" db="EMBL/GenBank/DDBJ databases">
        <authorList>
            <person name="Thanompreechachai J."/>
            <person name="Duangmal K."/>
        </authorList>
    </citation>
    <scope>NUCLEOTIDE SEQUENCE [LARGE SCALE GENOMIC DNA]</scope>
    <source>
        <strain evidence="8 9">KCTC 19886</strain>
    </source>
</reference>
<keyword evidence="5" id="KW-0560">Oxidoreductase</keyword>
<comment type="cofactor">
    <cofactor evidence="1 6">
        <name>Zn(2+)</name>
        <dbReference type="ChEBI" id="CHEBI:29105"/>
    </cofactor>
</comment>
<dbReference type="SUPFAM" id="SSF51735">
    <property type="entry name" value="NAD(P)-binding Rossmann-fold domains"/>
    <property type="match status" value="1"/>
</dbReference>
<comment type="similarity">
    <text evidence="2 6">Belongs to the zinc-containing alcohol dehydrogenase family.</text>
</comment>
<dbReference type="EMBL" id="JBFNQN010000004">
    <property type="protein sequence ID" value="MEW9264552.1"/>
    <property type="molecule type" value="Genomic_DNA"/>
</dbReference>
<dbReference type="InterPro" id="IPR013154">
    <property type="entry name" value="ADH-like_N"/>
</dbReference>
<evidence type="ECO:0000313" key="8">
    <source>
        <dbReference type="EMBL" id="MEW9264552.1"/>
    </source>
</evidence>
<evidence type="ECO:0000256" key="6">
    <source>
        <dbReference type="RuleBase" id="RU361277"/>
    </source>
</evidence>
<dbReference type="InterPro" id="IPR036291">
    <property type="entry name" value="NAD(P)-bd_dom_sf"/>
</dbReference>
<gene>
    <name evidence="8" type="ORF">AB1207_07325</name>
</gene>
<dbReference type="PANTHER" id="PTHR43350">
    <property type="entry name" value="NAD-DEPENDENT ALCOHOL DEHYDROGENASE"/>
    <property type="match status" value="1"/>
</dbReference>
<dbReference type="InterPro" id="IPR013149">
    <property type="entry name" value="ADH-like_C"/>
</dbReference>
<feature type="domain" description="Enoyl reductase (ER)" evidence="7">
    <location>
        <begin position="14"/>
        <end position="347"/>
    </location>
</feature>
<keyword evidence="3 6" id="KW-0479">Metal-binding</keyword>
<evidence type="ECO:0000313" key="9">
    <source>
        <dbReference type="Proteomes" id="UP001555826"/>
    </source>
</evidence>
<evidence type="ECO:0000256" key="3">
    <source>
        <dbReference type="ARBA" id="ARBA00022723"/>
    </source>
</evidence>
<protein>
    <submittedName>
        <fullName evidence="8">Zinc-binding dehydrogenase</fullName>
    </submittedName>
</protein>
<dbReference type="Pfam" id="PF00107">
    <property type="entry name" value="ADH_zinc_N"/>
    <property type="match status" value="1"/>
</dbReference>
<dbReference type="Pfam" id="PF08240">
    <property type="entry name" value="ADH_N"/>
    <property type="match status" value="1"/>
</dbReference>
<accession>A0ABV3P5N8</accession>
<dbReference type="InterPro" id="IPR020843">
    <property type="entry name" value="ER"/>
</dbReference>